<dbReference type="InterPro" id="IPR016024">
    <property type="entry name" value="ARM-type_fold"/>
</dbReference>
<reference evidence="5" key="2">
    <citation type="submission" date="2025-08" db="UniProtKB">
        <authorList>
            <consortium name="Ensembl"/>
        </authorList>
    </citation>
    <scope>IDENTIFICATION</scope>
</reference>
<protein>
    <submittedName>
        <fullName evidence="5">MYB binding protein 1a</fullName>
    </submittedName>
</protein>
<dbReference type="Proteomes" id="UP000008672">
    <property type="component" value="Unassembled WGS sequence"/>
</dbReference>
<gene>
    <name evidence="5" type="primary">MYBBP1A</name>
</gene>
<feature type="compositionally biased region" description="Basic residues" evidence="4">
    <location>
        <begin position="1175"/>
        <end position="1195"/>
    </location>
</feature>
<dbReference type="EMBL" id="AFYH01014709">
    <property type="status" value="NOT_ANNOTATED_CDS"/>
    <property type="molecule type" value="Genomic_DNA"/>
</dbReference>
<dbReference type="STRING" id="7897.ENSLACP00000021190"/>
<dbReference type="Ensembl" id="ENSLACT00000021330.1">
    <property type="protein sequence ID" value="ENSLACP00000021190.1"/>
    <property type="gene ID" value="ENSLACG00000018615.1"/>
</dbReference>
<dbReference type="EMBL" id="AFYH01014711">
    <property type="status" value="NOT_ANNOTATED_CDS"/>
    <property type="molecule type" value="Genomic_DNA"/>
</dbReference>
<dbReference type="AlphaFoldDB" id="H3BH19"/>
<reference evidence="6" key="1">
    <citation type="submission" date="2011-08" db="EMBL/GenBank/DDBJ databases">
        <title>The draft genome of Latimeria chalumnae.</title>
        <authorList>
            <person name="Di Palma F."/>
            <person name="Alfoldi J."/>
            <person name="Johnson J."/>
            <person name="Berlin A."/>
            <person name="Gnerre S."/>
            <person name="Jaffe D."/>
            <person name="MacCallum I."/>
            <person name="Young S."/>
            <person name="Walker B.J."/>
            <person name="Lander E."/>
            <person name="Lindblad-Toh K."/>
        </authorList>
    </citation>
    <scope>NUCLEOTIDE SEQUENCE [LARGE SCALE GENOMIC DNA]</scope>
    <source>
        <strain evidence="6">Wild caught</strain>
    </source>
</reference>
<dbReference type="EMBL" id="AFYH01014710">
    <property type="status" value="NOT_ANNOTATED_CDS"/>
    <property type="molecule type" value="Genomic_DNA"/>
</dbReference>
<evidence type="ECO:0000256" key="1">
    <source>
        <dbReference type="ARBA" id="ARBA00004123"/>
    </source>
</evidence>
<dbReference type="GeneTree" id="ENSGT00390000017457"/>
<dbReference type="Pfam" id="PF04931">
    <property type="entry name" value="DNA_pol_phi"/>
    <property type="match status" value="1"/>
</dbReference>
<dbReference type="EMBL" id="AFYH01014715">
    <property type="status" value="NOT_ANNOTATED_CDS"/>
    <property type="molecule type" value="Genomic_DNA"/>
</dbReference>
<organism evidence="5 6">
    <name type="scientific">Latimeria chalumnae</name>
    <name type="common">Coelacanth</name>
    <dbReference type="NCBI Taxonomy" id="7897"/>
    <lineage>
        <taxon>Eukaryota</taxon>
        <taxon>Metazoa</taxon>
        <taxon>Chordata</taxon>
        <taxon>Craniata</taxon>
        <taxon>Vertebrata</taxon>
        <taxon>Euteleostomi</taxon>
        <taxon>Coelacanthiformes</taxon>
        <taxon>Coelacanthidae</taxon>
        <taxon>Latimeria</taxon>
    </lineage>
</organism>
<evidence type="ECO:0000256" key="2">
    <source>
        <dbReference type="ARBA" id="ARBA00006809"/>
    </source>
</evidence>
<evidence type="ECO:0000256" key="4">
    <source>
        <dbReference type="SAM" id="MobiDB-lite"/>
    </source>
</evidence>
<feature type="region of interest" description="Disordered" evidence="4">
    <location>
        <begin position="715"/>
        <end position="777"/>
    </location>
</feature>
<dbReference type="EMBL" id="AFYH01014714">
    <property type="status" value="NOT_ANNOTATED_CDS"/>
    <property type="molecule type" value="Genomic_DNA"/>
</dbReference>
<evidence type="ECO:0000313" key="5">
    <source>
        <dbReference type="Ensembl" id="ENSLACP00000021190.1"/>
    </source>
</evidence>
<name>H3BH19_LATCH</name>
<dbReference type="EMBL" id="AFYH01014716">
    <property type="status" value="NOT_ANNOTATED_CDS"/>
    <property type="molecule type" value="Genomic_DNA"/>
</dbReference>
<dbReference type="FunCoup" id="H3BH19">
    <property type="interactions" value="2670"/>
</dbReference>
<dbReference type="InParanoid" id="H3BH19"/>
<dbReference type="EMBL" id="AFYH01014718">
    <property type="status" value="NOT_ANNOTATED_CDS"/>
    <property type="molecule type" value="Genomic_DNA"/>
</dbReference>
<accession>H3BH19</accession>
<feature type="compositionally biased region" description="Basic residues" evidence="4">
    <location>
        <begin position="1221"/>
        <end position="1232"/>
    </location>
</feature>
<dbReference type="GO" id="GO:0003723">
    <property type="term" value="F:RNA binding"/>
    <property type="evidence" value="ECO:0007669"/>
    <property type="project" value="TreeGrafter"/>
</dbReference>
<feature type="region of interest" description="Disordered" evidence="4">
    <location>
        <begin position="1156"/>
        <end position="1272"/>
    </location>
</feature>
<proteinExistence type="inferred from homology"/>
<feature type="compositionally biased region" description="Acidic residues" evidence="4">
    <location>
        <begin position="736"/>
        <end position="774"/>
    </location>
</feature>
<evidence type="ECO:0000313" key="6">
    <source>
        <dbReference type="Proteomes" id="UP000008672"/>
    </source>
</evidence>
<comment type="subcellular location">
    <subcellularLocation>
        <location evidence="1">Nucleus</location>
    </subcellularLocation>
</comment>
<keyword evidence="6" id="KW-1185">Reference proteome</keyword>
<dbReference type="EMBL" id="AFYH01014712">
    <property type="status" value="NOT_ANNOTATED_CDS"/>
    <property type="molecule type" value="Genomic_DNA"/>
</dbReference>
<dbReference type="Bgee" id="ENSLACG00000018615">
    <property type="expression patterns" value="Expressed in pectoral fin and 6 other cell types or tissues"/>
</dbReference>
<dbReference type="OMA" id="VWKHDDP"/>
<sequence>MAEQDSTTMEETEMDSKRPKVVDARGILKQNRQFLDFFWDIAKPEQETRLKAIEKLLEHLKSSEKEDELKYTLKRLVEGLAATRETARPGFSLALAQVLQSLEAVPLQAVLDQIKEKHDPQKVKKKLQRNALFGNFFGVLALSQSGRLTKVLEFVCLALLLVPQQEQWQPAFLVLPKIWSDRGLMSQTPEAVFEEVLFGALQSDLSSAFSTPEQLHLLLVAVQKFPAVLKPKKLKKLLGSSVIITMENIPKLLEVLKTAAKSVKKDHLLPPVGLDLLHIALKEDAFDLFWKEAVENGLLKDQSGPCSYMCFRLLGNALPLLSLDQIQTVLTGEVMRQYGEHVVSAQLTDRFKFAPEMETFVDSFLETCEDPDKQLLVVTSFSTLTNQGYPVVTSFWKVVRHLQPAVLVKYIDWLKNMFISPDLETCVDFSTKRQKENQEQSNLNQHCVFRMRKWIICRLTSIIENPQVKKEEDLVMDIARFIFFHAFFEVEKQTPDIPETESSPSVPVDEQTRAVIASSFFSLLHHLNCLPVLGDSVEVAALNKKHVQGVTADGNLWIYCIVQYADALLSHAKYVKAIKPFSDEQRETWDRMLQLVEELRKKGKTSQTLETSAFQQLFLLVGLHLFKAPEECLDLMSDLQNCMEKALDKKTAATENQEELEWVEVAVEILLFLLSQPSRFLRQICRSVFGRICPHVTKGALQLILDVFDPEKDGEESAIVVTEETEKKKKKTTPEDQGEEENDSEDSSDEDEDSSEGGEDEEMVEEEKDDDGGGVDDNFRMGLMKVLQAGNALSNEGEDSDEDVDDETMMALDENIAALFAEQQKRIQAKKDEKEKMRKEKILVRDFKIKVLDLIEVFLTKQPESLLVFDIIEPMIGIIEGSMNSGSDQQELDFLRKTADIFRNQLCKAKRYCKNIVEVKEELHHLMERLVKRARKQTDSSVAVYCFSAALYLFRVLKGNVSDTIMQPSATLGSLDINKVTAVYQEALTEFMTKRKSALTGAMFIDLFNRFPIMCVHLLESSVQFISNGVRQHQQGDKGQACSLVLKALQTRELRLSVTDAEWESLLKRVIGQVTESLKTVTEFKVKVDQEKVIKCLELINFLIKTVSKQQKKNLNVEMTGLVLALQSLGQLEGFDKFVHLNSIYWNAMKHLGFTRPKKEKAKPPVVTPQDASGPKKKKKGFLPETKKRKNWKKKGGAEQGKENKTGEINSKPSSGEVQQGKKRKNKKKRKQGSSGEKNGTEQNLPAKKAKIEPASSKKKKVAKKVKGALGE</sequence>
<dbReference type="InterPro" id="IPR007015">
    <property type="entry name" value="DNA_pol_V/MYBBP1A"/>
</dbReference>
<dbReference type="SUPFAM" id="SSF48371">
    <property type="entry name" value="ARM repeat"/>
    <property type="match status" value="1"/>
</dbReference>
<evidence type="ECO:0000256" key="3">
    <source>
        <dbReference type="ARBA" id="ARBA00023242"/>
    </source>
</evidence>
<keyword evidence="3" id="KW-0539">Nucleus</keyword>
<reference evidence="5" key="3">
    <citation type="submission" date="2025-09" db="UniProtKB">
        <authorList>
            <consortium name="Ensembl"/>
        </authorList>
    </citation>
    <scope>IDENTIFICATION</scope>
</reference>
<feature type="compositionally biased region" description="Basic residues" evidence="4">
    <location>
        <begin position="1257"/>
        <end position="1272"/>
    </location>
</feature>
<dbReference type="EMBL" id="AFYH01014717">
    <property type="status" value="NOT_ANNOTATED_CDS"/>
    <property type="molecule type" value="Genomic_DNA"/>
</dbReference>
<feature type="compositionally biased region" description="Polar residues" evidence="4">
    <location>
        <begin position="1207"/>
        <end position="1218"/>
    </location>
</feature>
<dbReference type="PANTHER" id="PTHR13213:SF2">
    <property type="entry name" value="MYB-BINDING PROTEIN 1A"/>
    <property type="match status" value="1"/>
</dbReference>
<dbReference type="GO" id="GO:0005730">
    <property type="term" value="C:nucleolus"/>
    <property type="evidence" value="ECO:0007669"/>
    <property type="project" value="InterPro"/>
</dbReference>
<dbReference type="PANTHER" id="PTHR13213">
    <property type="entry name" value="MYB-BINDING PROTEIN 1A FAMILY MEMBER"/>
    <property type="match status" value="1"/>
</dbReference>
<dbReference type="GO" id="GO:0043565">
    <property type="term" value="F:sequence-specific DNA binding"/>
    <property type="evidence" value="ECO:0007669"/>
    <property type="project" value="TreeGrafter"/>
</dbReference>
<dbReference type="eggNOG" id="KOG1926">
    <property type="taxonomic scope" value="Eukaryota"/>
</dbReference>
<dbReference type="EMBL" id="AFYH01014713">
    <property type="status" value="NOT_ANNOTATED_CDS"/>
    <property type="molecule type" value="Genomic_DNA"/>
</dbReference>
<comment type="similarity">
    <text evidence="2">Belongs to the MYBBP1A family.</text>
</comment>
<feature type="compositionally biased region" description="Basic and acidic residues" evidence="4">
    <location>
        <begin position="1196"/>
        <end position="1206"/>
    </location>
</feature>
<dbReference type="GO" id="GO:0003714">
    <property type="term" value="F:transcription corepressor activity"/>
    <property type="evidence" value="ECO:0007669"/>
    <property type="project" value="TreeGrafter"/>
</dbReference>